<dbReference type="InterPro" id="IPR035899">
    <property type="entry name" value="DBL_dom_sf"/>
</dbReference>
<keyword evidence="1" id="KW-0677">Repeat</keyword>
<dbReference type="Gene3D" id="2.30.29.30">
    <property type="entry name" value="Pleckstrin-homology domain (PH domain)/Phosphotyrosine-binding domain (PTB)"/>
    <property type="match status" value="2"/>
</dbReference>
<feature type="domain" description="Chitin-binding type-2" evidence="5">
    <location>
        <begin position="1799"/>
        <end position="1863"/>
    </location>
</feature>
<dbReference type="SUPFAM" id="SSF50729">
    <property type="entry name" value="PH domain-like"/>
    <property type="match status" value="2"/>
</dbReference>
<dbReference type="PROSITE" id="PS50940">
    <property type="entry name" value="CHIT_BIND_II"/>
    <property type="match status" value="14"/>
</dbReference>
<dbReference type="SUPFAM" id="SSF57625">
    <property type="entry name" value="Invertebrate chitin-binding proteins"/>
    <property type="match status" value="14"/>
</dbReference>
<evidence type="ECO:0000313" key="6">
    <source>
        <dbReference type="EMBL" id="CAF1296483.1"/>
    </source>
</evidence>
<dbReference type="Pfam" id="PF23014">
    <property type="entry name" value="PH_Tiam1"/>
    <property type="match status" value="1"/>
</dbReference>
<feature type="domain" description="Chitin-binding type-2" evidence="5">
    <location>
        <begin position="2225"/>
        <end position="2288"/>
    </location>
</feature>
<dbReference type="SUPFAM" id="SSF48065">
    <property type="entry name" value="DBL homology domain (DH-domain)"/>
    <property type="match status" value="1"/>
</dbReference>
<evidence type="ECO:0000256" key="1">
    <source>
        <dbReference type="ARBA" id="ARBA00022737"/>
    </source>
</evidence>
<dbReference type="SMART" id="SM00228">
    <property type="entry name" value="PDZ"/>
    <property type="match status" value="1"/>
</dbReference>
<feature type="domain" description="Chitin-binding type-2" evidence="5">
    <location>
        <begin position="1581"/>
        <end position="1637"/>
    </location>
</feature>
<dbReference type="Gene3D" id="2.30.42.10">
    <property type="match status" value="1"/>
</dbReference>
<evidence type="ECO:0000259" key="3">
    <source>
        <dbReference type="PROSITE" id="PS50003"/>
    </source>
</evidence>
<feature type="domain" description="Chitin-binding type-2" evidence="5">
    <location>
        <begin position="1650"/>
        <end position="1706"/>
    </location>
</feature>
<dbReference type="GO" id="GO:0008061">
    <property type="term" value="F:chitin binding"/>
    <property type="evidence" value="ECO:0007669"/>
    <property type="project" value="InterPro"/>
</dbReference>
<feature type="domain" description="PH" evidence="3">
    <location>
        <begin position="113"/>
        <end position="221"/>
    </location>
</feature>
<dbReference type="SMART" id="SM00325">
    <property type="entry name" value="RhoGEF"/>
    <property type="match status" value="1"/>
</dbReference>
<dbReference type="InterPro" id="IPR036508">
    <property type="entry name" value="Chitin-bd_dom_sf"/>
</dbReference>
<dbReference type="Gene3D" id="6.10.140.680">
    <property type="match status" value="1"/>
</dbReference>
<feature type="domain" description="DH" evidence="4">
    <location>
        <begin position="586"/>
        <end position="774"/>
    </location>
</feature>
<reference evidence="6" key="1">
    <citation type="submission" date="2021-02" db="EMBL/GenBank/DDBJ databases">
        <authorList>
            <person name="Nowell W R."/>
        </authorList>
    </citation>
    <scope>NUCLEOTIDE SEQUENCE</scope>
</reference>
<dbReference type="InterPro" id="IPR002557">
    <property type="entry name" value="Chitin-bd_dom"/>
</dbReference>
<dbReference type="PROSITE" id="PS50010">
    <property type="entry name" value="DH_2"/>
    <property type="match status" value="1"/>
</dbReference>
<keyword evidence="2" id="KW-0175">Coiled coil</keyword>
<dbReference type="PANTHER" id="PTHR46001">
    <property type="entry name" value="TIAM (MAMMALIAN TUMOR INVASION AND METASTASIS FACTOR) HOMOLOG"/>
    <property type="match status" value="1"/>
</dbReference>
<sequence>MTDTVFDNNSNSDVDTNRLPIVDSIFSDNEEERQTRNKSTVQNSIINEPNVIKRNKTVNNINRLSFNESEHIDHETKLFHRLSSYSDQSDQQCKASHDHNDFHLSDSMNDDLCLEKTGWLNIKHWLTIQNHENIQLKLKPHWKRFWIWLKDSHIHLYKNYSDIKPNFMINTIDCLYYPSPEYRHRQNVFSLTTNTGDVYYFQSSNQSEVDHWIYCIHLNGLSKININLLKLNLKQLENDIIDENRMLKLSQLKLKLSINKQTYLSILKQIEIKEKKLEIFHIDLFRKKCYLCALNQNQNQNLPNSTDLLLQISTTTKIILDNLNAFTPCGFYAYIISRRVLDYSKSKSNDKIIFSSLTDLDQSIVQTVLFDSNPQRKIIISINKMTTVNELLKRVTDKLDLVMDDHFLYCHLTSSDGFKPNGHDILHNLMYTSIELHQKVTYQIILNNQLNASGIDIIQEYPLTIFIKNVRKRSEGERLGIMKGDEIIMINNINVKDLDSTTFNRYLNQIPIALTFRSSRLDEIIHTSHTIQSRKITFSTIKYTKEIDQLSSVFTKPNNDSQSKTNIFNINNEQQSHNIFHSNNQQIQKIIFELIETETSYVQDLQCLIDQYIEPLRNNSIILPSDAVESLYNSVKIIHQLQTRFLDYLQSNLLTKNIIISIAETFIRLSNDFKLYSTYCIIHLQINRLLNLYQNNEQLKDFLIACNPYHQHSSSFQSYLIKPVQRILKYPLFLQQMFIYCTTEENDQILLKEKSKLKKAIKIMNKINGYINSMQQLYEDFGQSFENFVKNYQEKQNKIFELNLSDLYAYGEIKWINMYRFISKKNSQNLKIFCFIFQNGCLLLVREQLNKKNQSSLFNSQSNSNTSDCFLRFLPMEQLQVEVIHLTDTSHTYTWQLIQTDPTTHFQTYFHFANRDAEIFVKTINNCISQIQCENNEYICISNICDSLAISFDEEHILSSRSCHNLLPISSLRNEYSEKNRSRTNRQSQSPIWKRRTLSLRKHLLYGQHQTIFIPKSYHTNEISLPSQEDSVKDLSNNTSDISQSELFLSEIREILNNANFSAELIPTTEKTLSHDNSTQILDDISLLSTENEYNNFNYREPTPPHEQINKTTDIFTINNSTSTTFLENHVQIDMNSSNLTHSFRKNFIKNKPYNTHNTTLEEEAEEAARRVTDRKIMQSLIHLIPPNLWSQIQNNRSFFHQNHTQYPKPSLPNPVILAEAAAQAGLPGPGPYPIPEHLWPRNPPQIIARPTITSTFSTTLRPRPYIPIKQAVSLPSNDNNKHSLFSQIGFTCPLGASDIRYPDKRLCNMYFTCTPSGLPEPNLCAEGYLFSELTRDCEIASRVNCGQRLSAFFEIEETKLISTTTSKSKFNLNIVNATIECILGADGYFEDPLYCNIYHHCIAGVDYIEPCPNQLAWNEKQKMCDWATNVNCTGKTMPVVQSKTSFCTNRQDGRYSSETYCNVFHHCIGGTDNIVRCTGELQWDDIRKECGWYSSVRCGPPKKMLPNENKVNSTFCTGKADGSYSHEEYCNVYHVCESGADNMRQCPNQLFWDNNQQKCEWSDKVHCSGRTLVAISMESSAFCMEKTEGFYIDPNYCNVYHQCMGDIDLKLQCPERLVFNTTLKRCDWPETTSCKSGNILIEKSDNSNKGYCADKSNGNYAHEQYCNRYYICQNGKDVVFTCQNNLRYSIEKNECDWAVNVDCKGKADYMWEGIKESFCKRLPDGNYADLKYCNTFHQCQAAMDYPKRCPNRLMFNDETKECDWEDNVNCKGREKLIDTEGLDDSVRPGSNNTRGRSTKFCMVKQNGDYADLYYCNVYHNCHGGFDTIQYCTRGLVWNQESESIGKCDWSKDRSPDGVDCNGKVLFFAEKLGETDILSNLRSEFCISKGPGLYEHQRYCDLYLQCNEQGVGITMECSPGLVFNEQKKECDYQGDRNDAKGTLCLQPRSFLRSKPKAEQASILFEGADATGQFPTRFDCINKNQQNMFADIDWCNLYHSNGNYAHEQYCNRYYICQNGKDVVFTCQNNLRYSIEKNECDWAVNVDCKGKADYMWEGIKESFCKRLPDGNYADLKYCNTFHQCQAAMDYPKRCPNRLMFNDETKECDWEDNVNCKGREKLIDTEGLDDSVRPGSNNTRGRSTKFCMVKQNGDYADLYYCNVYHNCHGGFDTIQYCTRGLVWNQESESIGKCDWSKDRSPDGVDCNGKVLFFAEKLGETDILANLRSEFCISKGPGLYEHQRYCDLYLQCNEQGVGITMECSPGLVFNEQKKECDYQGERNDVKGTLCLQPRSFLRSKPKAEQASILFEGADATGQFPTRFDCINKNQQNMFADIDWCNLYHVCVGNRDNIFLCPPGTIFNDTEQGCMNRFDGTNCNGTRSYYKPSMKRQKRHDIPNLSDKIQSFNYLKQLPKSDNNQPIPYESKKLYESKQFNRNAAIEWQQQHHHHNRRIL</sequence>
<dbReference type="PANTHER" id="PTHR46001:SF3">
    <property type="entry name" value="PROTEIN STILL LIFE, ISOFORM SIF TYPE 1"/>
    <property type="match status" value="1"/>
</dbReference>
<dbReference type="InterPro" id="IPR040655">
    <property type="entry name" value="TIAM1_CC-Ex"/>
</dbReference>
<feature type="domain" description="Chitin-binding type-2" evidence="5">
    <location>
        <begin position="2318"/>
        <end position="2376"/>
    </location>
</feature>
<dbReference type="Proteomes" id="UP000663845">
    <property type="component" value="Unassembled WGS sequence"/>
</dbReference>
<dbReference type="SMART" id="SM00233">
    <property type="entry name" value="PH"/>
    <property type="match status" value="2"/>
</dbReference>
<feature type="domain" description="Chitin-binding type-2" evidence="5">
    <location>
        <begin position="2059"/>
        <end position="2115"/>
    </location>
</feature>
<evidence type="ECO:0000259" key="4">
    <source>
        <dbReference type="PROSITE" id="PS50010"/>
    </source>
</evidence>
<feature type="domain" description="Chitin-binding type-2" evidence="5">
    <location>
        <begin position="1514"/>
        <end position="1570"/>
    </location>
</feature>
<dbReference type="InterPro" id="IPR000219">
    <property type="entry name" value="DH_dom"/>
</dbReference>
<dbReference type="SUPFAM" id="SSF50156">
    <property type="entry name" value="PDZ domain-like"/>
    <property type="match status" value="1"/>
</dbReference>
<organism evidence="6 7">
    <name type="scientific">Adineta steineri</name>
    <dbReference type="NCBI Taxonomy" id="433720"/>
    <lineage>
        <taxon>Eukaryota</taxon>
        <taxon>Metazoa</taxon>
        <taxon>Spiralia</taxon>
        <taxon>Gnathifera</taxon>
        <taxon>Rotifera</taxon>
        <taxon>Eurotatoria</taxon>
        <taxon>Bdelloidea</taxon>
        <taxon>Adinetida</taxon>
        <taxon>Adinetidae</taxon>
        <taxon>Adineta</taxon>
    </lineage>
</organism>
<name>A0A815DCB4_9BILA</name>
<dbReference type="CDD" id="cd00136">
    <property type="entry name" value="PDZ_canonical"/>
    <property type="match status" value="1"/>
</dbReference>
<dbReference type="InterPro" id="IPR011993">
    <property type="entry name" value="PH-like_dom_sf"/>
</dbReference>
<dbReference type="InterPro" id="IPR055230">
    <property type="entry name" value="PH_Tiam1/2"/>
</dbReference>
<dbReference type="InterPro" id="IPR043537">
    <property type="entry name" value="Tiam1/Tiam2/Sif"/>
</dbReference>
<dbReference type="Pfam" id="PF18385">
    <property type="entry name" value="Tiam_CC_Ex"/>
    <property type="match status" value="1"/>
</dbReference>
<dbReference type="Gene3D" id="1.20.900.10">
    <property type="entry name" value="Dbl homology (DH) domain"/>
    <property type="match status" value="1"/>
</dbReference>
<dbReference type="CDD" id="cd00160">
    <property type="entry name" value="RhoGEF"/>
    <property type="match status" value="1"/>
</dbReference>
<dbReference type="PROSITE" id="PS50003">
    <property type="entry name" value="PH_DOMAIN"/>
    <property type="match status" value="1"/>
</dbReference>
<dbReference type="Pfam" id="PF00621">
    <property type="entry name" value="RhoGEF"/>
    <property type="match status" value="1"/>
</dbReference>
<dbReference type="EMBL" id="CAJNOG010000560">
    <property type="protein sequence ID" value="CAF1296483.1"/>
    <property type="molecule type" value="Genomic_DNA"/>
</dbReference>
<dbReference type="Pfam" id="PF01607">
    <property type="entry name" value="CBM_14"/>
    <property type="match status" value="14"/>
</dbReference>
<dbReference type="InterPro" id="IPR001478">
    <property type="entry name" value="PDZ"/>
</dbReference>
<dbReference type="Pfam" id="PF00169">
    <property type="entry name" value="PH"/>
    <property type="match status" value="1"/>
</dbReference>
<feature type="domain" description="Chitin-binding type-2" evidence="5">
    <location>
        <begin position="1379"/>
        <end position="1435"/>
    </location>
</feature>
<dbReference type="Gene3D" id="2.170.140.10">
    <property type="entry name" value="Chitin binding domain"/>
    <property type="match status" value="13"/>
</dbReference>
<feature type="domain" description="Chitin-binding type-2" evidence="5">
    <location>
        <begin position="2141"/>
        <end position="2205"/>
    </location>
</feature>
<accession>A0A815DCB4</accession>
<dbReference type="SMART" id="SM00494">
    <property type="entry name" value="ChtBD2"/>
    <property type="match status" value="14"/>
</dbReference>
<comment type="caution">
    <text evidence="6">The sequence shown here is derived from an EMBL/GenBank/DDBJ whole genome shotgun (WGS) entry which is preliminary data.</text>
</comment>
<evidence type="ECO:0000313" key="7">
    <source>
        <dbReference type="Proteomes" id="UP000663845"/>
    </source>
</evidence>
<gene>
    <name evidence="6" type="ORF">JYZ213_LOCUS32069</name>
</gene>
<feature type="domain" description="Chitin-binding type-2" evidence="5">
    <location>
        <begin position="1717"/>
        <end position="1773"/>
    </location>
</feature>
<proteinExistence type="predicted"/>
<feature type="coiled-coil region" evidence="2">
    <location>
        <begin position="226"/>
        <end position="253"/>
    </location>
</feature>
<feature type="domain" description="Chitin-binding type-2" evidence="5">
    <location>
        <begin position="1290"/>
        <end position="1348"/>
    </location>
</feature>
<dbReference type="GO" id="GO:0007264">
    <property type="term" value="P:small GTPase-mediated signal transduction"/>
    <property type="evidence" value="ECO:0007669"/>
    <property type="project" value="InterPro"/>
</dbReference>
<dbReference type="InterPro" id="IPR001849">
    <property type="entry name" value="PH_domain"/>
</dbReference>
<feature type="domain" description="Chitin-binding type-2" evidence="5">
    <location>
        <begin position="1883"/>
        <end position="1946"/>
    </location>
</feature>
<evidence type="ECO:0000259" key="5">
    <source>
        <dbReference type="PROSITE" id="PS50940"/>
    </source>
</evidence>
<dbReference type="InterPro" id="IPR036034">
    <property type="entry name" value="PDZ_sf"/>
</dbReference>
<protein>
    <submittedName>
        <fullName evidence="6">Uncharacterized protein</fullName>
    </submittedName>
</protein>
<feature type="domain" description="Chitin-binding type-2" evidence="5">
    <location>
        <begin position="1445"/>
        <end position="1501"/>
    </location>
</feature>
<evidence type="ECO:0000256" key="2">
    <source>
        <dbReference type="SAM" id="Coils"/>
    </source>
</evidence>
<dbReference type="GO" id="GO:0005085">
    <property type="term" value="F:guanyl-nucleotide exchange factor activity"/>
    <property type="evidence" value="ECO:0007669"/>
    <property type="project" value="InterPro"/>
</dbReference>
<dbReference type="GO" id="GO:0005576">
    <property type="term" value="C:extracellular region"/>
    <property type="evidence" value="ECO:0007669"/>
    <property type="project" value="InterPro"/>
</dbReference>
<feature type="domain" description="Chitin-binding type-2" evidence="5">
    <location>
        <begin position="1991"/>
        <end position="2048"/>
    </location>
</feature>